<dbReference type="RefSeq" id="WP_192112981.1">
    <property type="nucleotide sequence ID" value="NZ_LT598928.1"/>
</dbReference>
<dbReference type="EMBL" id="FLUP01000001">
    <property type="protein sequence ID" value="SBW09903.1"/>
    <property type="molecule type" value="Genomic_DNA"/>
</dbReference>
<dbReference type="InterPro" id="IPR007553">
    <property type="entry name" value="2-thiour_desulf"/>
</dbReference>
<dbReference type="Pfam" id="PF04463">
    <property type="entry name" value="2-thiour_desulf"/>
    <property type="match status" value="1"/>
</dbReference>
<protein>
    <submittedName>
        <fullName evidence="1">Uncharacterized protein</fullName>
    </submittedName>
</protein>
<dbReference type="PANTHER" id="PTHR30087:SF1">
    <property type="entry name" value="HYPOTHETICAL CYTOSOLIC PROTEIN"/>
    <property type="match status" value="1"/>
</dbReference>
<gene>
    <name evidence="1" type="ORF">KM92DES2_12812</name>
</gene>
<accession>A0A212KDW8</accession>
<reference evidence="1" key="1">
    <citation type="submission" date="2016-04" db="EMBL/GenBank/DDBJ databases">
        <authorList>
            <person name="Evans L.H."/>
            <person name="Alamgir A."/>
            <person name="Owens N."/>
            <person name="Weber N.D."/>
            <person name="Virtaneva K."/>
            <person name="Barbian K."/>
            <person name="Babar A."/>
            <person name="Rosenke K."/>
        </authorList>
    </citation>
    <scope>NUCLEOTIDE SEQUENCE</scope>
    <source>
        <strain evidence="1">92-2</strain>
    </source>
</reference>
<name>A0A212KDW8_9BACT</name>
<dbReference type="AlphaFoldDB" id="A0A212KDW8"/>
<proteinExistence type="predicted"/>
<dbReference type="PANTHER" id="PTHR30087">
    <property type="entry name" value="INNER MEMBRANE PROTEIN"/>
    <property type="match status" value="1"/>
</dbReference>
<organism evidence="1">
    <name type="scientific">uncultured Desulfovibrio sp</name>
    <dbReference type="NCBI Taxonomy" id="167968"/>
    <lineage>
        <taxon>Bacteria</taxon>
        <taxon>Pseudomonadati</taxon>
        <taxon>Thermodesulfobacteriota</taxon>
        <taxon>Desulfovibrionia</taxon>
        <taxon>Desulfovibrionales</taxon>
        <taxon>Desulfovibrionaceae</taxon>
        <taxon>Desulfovibrio</taxon>
        <taxon>environmental samples</taxon>
    </lineage>
</organism>
<evidence type="ECO:0000313" key="1">
    <source>
        <dbReference type="EMBL" id="SBW09903.1"/>
    </source>
</evidence>
<sequence length="144" mass="15561">MPQRYIVSACLAGERCRYDGGDNTCAFVVRLVEEGRAVPACPEILGGLETPRSPCERSGNRVVNRDGQDVTDAFERGAALAMELARKNACTAAIIKSRSPSCGFDRIYDGSFSHTFCAGDGVWAEMLRAEGFALFSELSLPDES</sequence>